<evidence type="ECO:0000313" key="5">
    <source>
        <dbReference type="Proteomes" id="UP000027154"/>
    </source>
</evidence>
<dbReference type="PANTHER" id="PTHR40841:SF2">
    <property type="entry name" value="SIDEROPHORE-DEGRADING ESTERASE (EUROFUNG)"/>
    <property type="match status" value="1"/>
</dbReference>
<dbReference type="AlphaFoldDB" id="A0ABD3Y5F8"/>
<evidence type="ECO:0008006" key="6">
    <source>
        <dbReference type="Google" id="ProtNLM"/>
    </source>
</evidence>
<dbReference type="Gene3D" id="3.40.50.1820">
    <property type="entry name" value="alpha/beta hydrolase"/>
    <property type="match status" value="1"/>
</dbReference>
<gene>
    <name evidence="4" type="ORF">DC53_19085</name>
</gene>
<keyword evidence="2" id="KW-0378">Hydrolase</keyword>
<dbReference type="EMBL" id="JJNZ01000082">
    <property type="protein sequence ID" value="KDC48850.1"/>
    <property type="molecule type" value="Genomic_DNA"/>
</dbReference>
<comment type="caution">
    <text evidence="4">The sequence shown here is derived from an EMBL/GenBank/DDBJ whole genome shotgun (WGS) entry which is preliminary data.</text>
</comment>
<feature type="chain" id="PRO_5044874236" description="Esterase" evidence="3">
    <location>
        <begin position="23"/>
        <end position="396"/>
    </location>
</feature>
<dbReference type="InterPro" id="IPR052558">
    <property type="entry name" value="Siderophore_Hydrolase_D"/>
</dbReference>
<comment type="similarity">
    <text evidence="1">Belongs to the esterase D family.</text>
</comment>
<organism evidence="4 5">
    <name type="scientific">Pseudoalteromonas fuliginea</name>
    <dbReference type="NCBI Taxonomy" id="1872678"/>
    <lineage>
        <taxon>Bacteria</taxon>
        <taxon>Pseudomonadati</taxon>
        <taxon>Pseudomonadota</taxon>
        <taxon>Gammaproteobacteria</taxon>
        <taxon>Alteromonadales</taxon>
        <taxon>Pseudoalteromonadaceae</taxon>
        <taxon>Pseudoalteromonas</taxon>
    </lineage>
</organism>
<keyword evidence="3" id="KW-0732">Signal</keyword>
<dbReference type="InterPro" id="IPR029058">
    <property type="entry name" value="AB_hydrolase_fold"/>
</dbReference>
<dbReference type="InterPro" id="IPR000801">
    <property type="entry name" value="Esterase-like"/>
</dbReference>
<evidence type="ECO:0000313" key="4">
    <source>
        <dbReference type="EMBL" id="KDC48850.1"/>
    </source>
</evidence>
<dbReference type="PANTHER" id="PTHR40841">
    <property type="entry name" value="SIDEROPHORE TRIACETYLFUSARININE C ESTERASE"/>
    <property type="match status" value="1"/>
</dbReference>
<dbReference type="GO" id="GO:0016787">
    <property type="term" value="F:hydrolase activity"/>
    <property type="evidence" value="ECO:0007669"/>
    <property type="project" value="UniProtKB-KW"/>
</dbReference>
<evidence type="ECO:0000256" key="3">
    <source>
        <dbReference type="SAM" id="SignalP"/>
    </source>
</evidence>
<dbReference type="Pfam" id="PF00756">
    <property type="entry name" value="Esterase"/>
    <property type="match status" value="1"/>
</dbReference>
<reference evidence="4 5" key="1">
    <citation type="submission" date="2014-04" db="EMBL/GenBank/DDBJ databases">
        <title>Pseudoalteromonas galatheae sp. nov., isolated from a deep-sea polychaete near Canal Concepcion, Chile.</title>
        <authorList>
            <person name="Machado H.R."/>
            <person name="Gram L."/>
            <person name="Vynne N.G."/>
        </authorList>
    </citation>
    <scope>NUCLEOTIDE SEQUENCE [LARGE SCALE GENOMIC DNA]</scope>
    <source>
        <strain evidence="4 5">KMM216</strain>
    </source>
</reference>
<dbReference type="SUPFAM" id="SSF53474">
    <property type="entry name" value="alpha/beta-Hydrolases"/>
    <property type="match status" value="1"/>
</dbReference>
<accession>A0ABD3Y5F8</accession>
<sequence length="396" mass="45334">MNYLKKLGIFILLTCLSSFSFAEDVILNEHTIESKALGEEQKITVYLPNDYDEKSGHQYPVLYLLDGKYYKRMVQGVVTSYYSNALIPDILVVAIENEDRIRDYTPSPHETHKGTGGGDVFLDYIEKELIPFIDTTYQTSDFRILYGHSLGGLLSLHALHSRPELFTAHFALSPSLHWGNKETVKKLKSYVSSKKKLNQFVYMNLGNEGFNSGTDQSKLMRKAFLELQAFLQETTPSGFRVKSELLQTLPHVATNITGLTHALNELYRNWSLPFALMEQGREGIIKHFQSLSDDLYYEIKPRKGAVNFGGDYMTHGLFKPDQGMDLFKYNAELYPDSAWVQFNLAKAYKNREQNEYAKQQAELALKYIGDDEEDLKASIIEFLQSYEGEKIKEEKG</sequence>
<proteinExistence type="inferred from homology"/>
<feature type="signal peptide" evidence="3">
    <location>
        <begin position="1"/>
        <end position="22"/>
    </location>
</feature>
<evidence type="ECO:0000256" key="2">
    <source>
        <dbReference type="ARBA" id="ARBA00022801"/>
    </source>
</evidence>
<evidence type="ECO:0000256" key="1">
    <source>
        <dbReference type="ARBA" id="ARBA00005622"/>
    </source>
</evidence>
<dbReference type="RefSeq" id="WP_033031808.1">
    <property type="nucleotide sequence ID" value="NZ_JJNZ01000082.1"/>
</dbReference>
<dbReference type="Proteomes" id="UP000027154">
    <property type="component" value="Unassembled WGS sequence"/>
</dbReference>
<protein>
    <recommendedName>
        <fullName evidence="6">Esterase</fullName>
    </recommendedName>
</protein>
<name>A0ABD3Y5F8_9GAMM</name>